<evidence type="ECO:0000313" key="6">
    <source>
        <dbReference type="Proteomes" id="UP000515811"/>
    </source>
</evidence>
<name>A0A7G9RVA7_9BURK</name>
<evidence type="ECO:0000256" key="1">
    <source>
        <dbReference type="ARBA" id="ARBA00011063"/>
    </source>
</evidence>
<dbReference type="AlphaFoldDB" id="A0A7G9RVA7"/>
<dbReference type="Gene3D" id="3.40.50.2300">
    <property type="match status" value="1"/>
</dbReference>
<dbReference type="CDD" id="cd16343">
    <property type="entry name" value="LMWPTP"/>
    <property type="match status" value="1"/>
</dbReference>
<dbReference type="Proteomes" id="UP000515811">
    <property type="component" value="Chromosome"/>
</dbReference>
<evidence type="ECO:0000313" key="5">
    <source>
        <dbReference type="EMBL" id="QNN59532.1"/>
    </source>
</evidence>
<gene>
    <name evidence="5" type="ORF">H9K76_09055</name>
</gene>
<reference evidence="5 6" key="1">
    <citation type="submission" date="2020-08" db="EMBL/GenBank/DDBJ databases">
        <title>Genome sequence of Diaphorobacter ruginosibacter DSM 27467T.</title>
        <authorList>
            <person name="Hyun D.-W."/>
            <person name="Bae J.-W."/>
        </authorList>
    </citation>
    <scope>NUCLEOTIDE SEQUENCE [LARGE SCALE GENOMIC DNA]</scope>
    <source>
        <strain evidence="5 6">DSM 27467</strain>
    </source>
</reference>
<protein>
    <submittedName>
        <fullName evidence="5">Low molecular weight phosphotyrosine protein phosphatase</fullName>
    </submittedName>
</protein>
<dbReference type="InterPro" id="IPR052995">
    <property type="entry name" value="LMW-PTP"/>
</dbReference>
<dbReference type="SUPFAM" id="SSF52788">
    <property type="entry name" value="Phosphotyrosine protein phosphatases I"/>
    <property type="match status" value="1"/>
</dbReference>
<evidence type="ECO:0000256" key="2">
    <source>
        <dbReference type="ARBA" id="ARBA00022801"/>
    </source>
</evidence>
<comment type="similarity">
    <text evidence="1">Belongs to the low molecular weight phosphotyrosine protein phosphatase family.</text>
</comment>
<feature type="active site" evidence="3">
    <location>
        <position position="9"/>
    </location>
</feature>
<dbReference type="InterPro" id="IPR017867">
    <property type="entry name" value="Tyr_phospatase_low_mol_wt"/>
</dbReference>
<dbReference type="PRINTS" id="PR00719">
    <property type="entry name" value="LMWPTPASE"/>
</dbReference>
<dbReference type="GO" id="GO:0004725">
    <property type="term" value="F:protein tyrosine phosphatase activity"/>
    <property type="evidence" value="ECO:0007669"/>
    <property type="project" value="InterPro"/>
</dbReference>
<evidence type="ECO:0000256" key="3">
    <source>
        <dbReference type="PIRSR" id="PIRSR617867-1"/>
    </source>
</evidence>
<feature type="active site" description="Nucleophile" evidence="3">
    <location>
        <position position="3"/>
    </location>
</feature>
<dbReference type="KEGG" id="drg:H9K76_09055"/>
<proteinExistence type="inferred from homology"/>
<dbReference type="EMBL" id="CP060714">
    <property type="protein sequence ID" value="QNN59532.1"/>
    <property type="molecule type" value="Genomic_DNA"/>
</dbReference>
<accession>A0A7G9RVA7</accession>
<organism evidence="5 6">
    <name type="scientific">Diaphorobacter ruginosibacter</name>
    <dbReference type="NCBI Taxonomy" id="1715720"/>
    <lineage>
        <taxon>Bacteria</taxon>
        <taxon>Pseudomonadati</taxon>
        <taxon>Pseudomonadota</taxon>
        <taxon>Betaproteobacteria</taxon>
        <taxon>Burkholderiales</taxon>
        <taxon>Comamonadaceae</taxon>
        <taxon>Diaphorobacter</taxon>
    </lineage>
</organism>
<evidence type="ECO:0000259" key="4">
    <source>
        <dbReference type="SMART" id="SM00226"/>
    </source>
</evidence>
<keyword evidence="6" id="KW-1185">Reference proteome</keyword>
<dbReference type="InterPro" id="IPR023485">
    <property type="entry name" value="Ptyr_pPase"/>
</dbReference>
<sequence>MVCMGNICRSPTAHGVLDRLVSDARLSDLVEVDSAGTHSYHVGETPDRRSQAHAIRRGYDLSTQRARKLTSGDFVHFDLVLVMDGNNELAARAICPPALQYKLHRLTDFCSRFPDTEVPDPYYGGERGFEHVLDLAEDACAGVLQAVQNAQPAPR</sequence>
<dbReference type="PANTHER" id="PTHR47439">
    <property type="entry name" value="LOW MOLECULAR WEIGHT PHOSPHOTYROSINE PROTEIN PHOSPHATASE-RELATED"/>
    <property type="match status" value="1"/>
</dbReference>
<keyword evidence="2" id="KW-0378">Hydrolase</keyword>
<dbReference type="PANTHER" id="PTHR47439:SF1">
    <property type="entry name" value="ACID PHOSPHATASE"/>
    <property type="match status" value="1"/>
</dbReference>
<dbReference type="InterPro" id="IPR036196">
    <property type="entry name" value="Ptyr_pPase_sf"/>
</dbReference>
<feature type="active site" description="Proton donor" evidence="3">
    <location>
        <position position="120"/>
    </location>
</feature>
<dbReference type="SMART" id="SM00226">
    <property type="entry name" value="LMWPc"/>
    <property type="match status" value="1"/>
</dbReference>
<dbReference type="Pfam" id="PF01451">
    <property type="entry name" value="LMWPc"/>
    <property type="match status" value="1"/>
</dbReference>
<feature type="domain" description="Phosphotyrosine protein phosphatase I" evidence="4">
    <location>
        <begin position="2"/>
        <end position="146"/>
    </location>
</feature>